<dbReference type="PATRIC" id="fig|76936.10.peg.1620"/>
<reference evidence="4" key="3">
    <citation type="submission" date="2015-11" db="EMBL/GenBank/DDBJ databases">
        <authorList>
            <person name="Anvar S.Y."/>
        </authorList>
    </citation>
    <scope>NUCLEOTIDE SEQUENCE [LARGE SCALE GENOMIC DNA]</scope>
</reference>
<evidence type="ECO:0000313" key="3">
    <source>
        <dbReference type="Proteomes" id="UP000029925"/>
    </source>
</evidence>
<evidence type="ECO:0000313" key="4">
    <source>
        <dbReference type="Proteomes" id="UP000064525"/>
    </source>
</evidence>
<proteinExistence type="predicted"/>
<dbReference type="AlphaFoldDB" id="A0A099UC16"/>
<gene>
    <name evidence="1" type="ORF">BN2458_PEG1659</name>
    <name evidence="2" type="ORF">LS75_002585</name>
</gene>
<organism evidence="1 4">
    <name type="scientific">Helicobacter typhlonius</name>
    <dbReference type="NCBI Taxonomy" id="76936"/>
    <lineage>
        <taxon>Bacteria</taxon>
        <taxon>Pseudomonadati</taxon>
        <taxon>Campylobacterota</taxon>
        <taxon>Epsilonproteobacteria</taxon>
        <taxon>Campylobacterales</taxon>
        <taxon>Helicobacteraceae</taxon>
        <taxon>Helicobacter</taxon>
    </lineage>
</organism>
<dbReference type="Proteomes" id="UP000064525">
    <property type="component" value="Chromosome I"/>
</dbReference>
<protein>
    <submittedName>
        <fullName evidence="1">Uncharacterized protein</fullName>
    </submittedName>
</protein>
<sequence length="144" mass="16461">MSEKINYNPNRYVCEDISRAISFYIHNLYAIVGYGANGAEYRIQSNREKIQIQSVSEALQCAKNTLQARKRLNQLVLIAPPPCILELEQFLHFLDSQGVKIDIYIGEKECQSMAILESLCACSVVRFYKNTSFTHCISNIKHSH</sequence>
<dbReference type="Proteomes" id="UP000029925">
    <property type="component" value="Unassembled WGS sequence"/>
</dbReference>
<dbReference type="OrthoDB" id="5329524at2"/>
<keyword evidence="3" id="KW-1185">Reference proteome</keyword>
<dbReference type="GeneID" id="78151817"/>
<evidence type="ECO:0000313" key="1">
    <source>
        <dbReference type="EMBL" id="CUU40542.1"/>
    </source>
</evidence>
<evidence type="ECO:0000313" key="2">
    <source>
        <dbReference type="EMBL" id="TLD79201.1"/>
    </source>
</evidence>
<reference evidence="1" key="2">
    <citation type="submission" date="2015-11" db="EMBL/GenBank/DDBJ databases">
        <authorList>
            <person name="Zhang Y."/>
            <person name="Guo Z."/>
        </authorList>
    </citation>
    <scope>NUCLEOTIDE SEQUENCE</scope>
    <source>
        <strain evidence="1">1</strain>
    </source>
</reference>
<dbReference type="RefSeq" id="WP_034326986.1">
    <property type="nucleotide sequence ID" value="NZ_CAJTQN010000002.1"/>
</dbReference>
<reference evidence="2 3" key="1">
    <citation type="journal article" date="2014" name="Genome Announc.">
        <title>Draft genome sequences of eight enterohepatic helicobacter species isolated from both laboratory and wild rodents.</title>
        <authorList>
            <person name="Sheh A."/>
            <person name="Shen Z."/>
            <person name="Fox J.G."/>
        </authorList>
    </citation>
    <scope>NUCLEOTIDE SEQUENCE [LARGE SCALE GENOMIC DNA]</scope>
    <source>
        <strain evidence="2 3">MIT 98-6810</strain>
    </source>
</reference>
<dbReference type="STRING" id="76936.BN2458_PEG1659"/>
<dbReference type="KEGG" id="hty:BN2458_PEG1659"/>
<name>A0A099UC16_9HELI</name>
<dbReference type="EMBL" id="JRPF02000002">
    <property type="protein sequence ID" value="TLD79201.1"/>
    <property type="molecule type" value="Genomic_DNA"/>
</dbReference>
<dbReference type="EMBL" id="LN907858">
    <property type="protein sequence ID" value="CUU40542.1"/>
    <property type="molecule type" value="Genomic_DNA"/>
</dbReference>
<accession>A0A099UC16</accession>